<keyword evidence="6 9" id="KW-1133">Transmembrane helix</keyword>
<evidence type="ECO:0000256" key="4">
    <source>
        <dbReference type="ARBA" id="ARBA00022519"/>
    </source>
</evidence>
<evidence type="ECO:0000313" key="11">
    <source>
        <dbReference type="EMBL" id="MDU0340167.1"/>
    </source>
</evidence>
<dbReference type="Proteomes" id="UP001254257">
    <property type="component" value="Unassembled WGS sequence"/>
</dbReference>
<evidence type="ECO:0000256" key="3">
    <source>
        <dbReference type="ARBA" id="ARBA00022475"/>
    </source>
</evidence>
<dbReference type="InterPro" id="IPR055348">
    <property type="entry name" value="DctQ"/>
</dbReference>
<organism evidence="11 12">
    <name type="scientific">Bosea rubneri</name>
    <dbReference type="NCBI Taxonomy" id="3075434"/>
    <lineage>
        <taxon>Bacteria</taxon>
        <taxon>Pseudomonadati</taxon>
        <taxon>Pseudomonadota</taxon>
        <taxon>Alphaproteobacteria</taxon>
        <taxon>Hyphomicrobiales</taxon>
        <taxon>Boseaceae</taxon>
        <taxon>Bosea</taxon>
    </lineage>
</organism>
<comment type="subunit">
    <text evidence="9">The complex comprises the extracytoplasmic solute receptor protein and the two transmembrane proteins.</text>
</comment>
<proteinExistence type="inferred from homology"/>
<feature type="domain" description="Tripartite ATP-independent periplasmic transporters DctQ component" evidence="10">
    <location>
        <begin position="29"/>
        <end position="156"/>
    </location>
</feature>
<keyword evidence="5 9" id="KW-0812">Transmembrane</keyword>
<feature type="transmembrane region" description="Helical" evidence="9">
    <location>
        <begin position="21"/>
        <end position="45"/>
    </location>
</feature>
<evidence type="ECO:0000256" key="9">
    <source>
        <dbReference type="RuleBase" id="RU369079"/>
    </source>
</evidence>
<comment type="subcellular location">
    <subcellularLocation>
        <location evidence="1 9">Cell inner membrane</location>
        <topology evidence="1 9">Multi-pass membrane protein</topology>
    </subcellularLocation>
</comment>
<keyword evidence="12" id="KW-1185">Reference proteome</keyword>
<evidence type="ECO:0000256" key="1">
    <source>
        <dbReference type="ARBA" id="ARBA00004429"/>
    </source>
</evidence>
<dbReference type="InterPro" id="IPR007387">
    <property type="entry name" value="TRAP_DctQ"/>
</dbReference>
<dbReference type="EMBL" id="JAWDID010000011">
    <property type="protein sequence ID" value="MDU0340167.1"/>
    <property type="molecule type" value="Genomic_DNA"/>
</dbReference>
<protein>
    <recommendedName>
        <fullName evidence="9">TRAP transporter small permease protein</fullName>
    </recommendedName>
</protein>
<evidence type="ECO:0000256" key="6">
    <source>
        <dbReference type="ARBA" id="ARBA00022989"/>
    </source>
</evidence>
<keyword evidence="7 9" id="KW-0472">Membrane</keyword>
<dbReference type="Pfam" id="PF04290">
    <property type="entry name" value="DctQ"/>
    <property type="match status" value="1"/>
</dbReference>
<evidence type="ECO:0000256" key="2">
    <source>
        <dbReference type="ARBA" id="ARBA00022448"/>
    </source>
</evidence>
<dbReference type="RefSeq" id="WP_316018040.1">
    <property type="nucleotide sequence ID" value="NZ_JAWDID010000011.1"/>
</dbReference>
<comment type="function">
    <text evidence="9">Part of the tripartite ATP-independent periplasmic (TRAP) transport system.</text>
</comment>
<accession>A0ABU3S725</accession>
<keyword evidence="3" id="KW-1003">Cell membrane</keyword>
<evidence type="ECO:0000259" key="10">
    <source>
        <dbReference type="Pfam" id="PF04290"/>
    </source>
</evidence>
<name>A0ABU3S725_9HYPH</name>
<feature type="transmembrane region" description="Helical" evidence="9">
    <location>
        <begin position="90"/>
        <end position="110"/>
    </location>
</feature>
<evidence type="ECO:0000256" key="7">
    <source>
        <dbReference type="ARBA" id="ARBA00023136"/>
    </source>
</evidence>
<keyword evidence="2 9" id="KW-0813">Transport</keyword>
<feature type="transmembrane region" description="Helical" evidence="9">
    <location>
        <begin position="51"/>
        <end position="69"/>
    </location>
</feature>
<reference evidence="11 12" key="1">
    <citation type="submission" date="2023-09" db="EMBL/GenBank/DDBJ databases">
        <title>Whole genome shotgun sequencing (WGS) of Bosea sp. ZW T0_25, isolated from stored onions (Allium cepa).</title>
        <authorList>
            <person name="Stoll D.A."/>
            <person name="Huch M."/>
        </authorList>
    </citation>
    <scope>NUCLEOTIDE SEQUENCE [LARGE SCALE GENOMIC DNA]</scope>
    <source>
        <strain evidence="11 12">ZW T0_25</strain>
    </source>
</reference>
<dbReference type="PANTHER" id="PTHR35011">
    <property type="entry name" value="2,3-DIKETO-L-GULONATE TRAP TRANSPORTER SMALL PERMEASE PROTEIN YIAM"/>
    <property type="match status" value="1"/>
</dbReference>
<keyword evidence="4 9" id="KW-0997">Cell inner membrane</keyword>
<dbReference type="PANTHER" id="PTHR35011:SF2">
    <property type="entry name" value="2,3-DIKETO-L-GULONATE TRAP TRANSPORTER SMALL PERMEASE PROTEIN YIAM"/>
    <property type="match status" value="1"/>
</dbReference>
<evidence type="ECO:0000256" key="8">
    <source>
        <dbReference type="ARBA" id="ARBA00038436"/>
    </source>
</evidence>
<evidence type="ECO:0000256" key="5">
    <source>
        <dbReference type="ARBA" id="ARBA00022692"/>
    </source>
</evidence>
<sequence>MIAALRFADRLVGALCKGGAIVCLLGLFVLLGSAIVLRLVPLFTIMGYDEIVELLFIWLVMLTSLALWREGSLYRVVLFEDLLPVPMRRFLEIGIHAVMFGFALVLVVYGREFMEMSGETTPFLRLDKGWWYAAIPVTGALMAVYSLVWIWRAVRRGETLEATATLVG</sequence>
<comment type="similarity">
    <text evidence="8 9">Belongs to the TRAP transporter small permease family.</text>
</comment>
<gene>
    <name evidence="11" type="ORF">RKE40_09760</name>
</gene>
<comment type="caution">
    <text evidence="11">The sequence shown here is derived from an EMBL/GenBank/DDBJ whole genome shotgun (WGS) entry which is preliminary data.</text>
</comment>
<evidence type="ECO:0000313" key="12">
    <source>
        <dbReference type="Proteomes" id="UP001254257"/>
    </source>
</evidence>
<feature type="transmembrane region" description="Helical" evidence="9">
    <location>
        <begin position="130"/>
        <end position="151"/>
    </location>
</feature>